<dbReference type="InterPro" id="IPR016169">
    <property type="entry name" value="FAD-bd_PCMH_sub2"/>
</dbReference>
<evidence type="ECO:0000256" key="6">
    <source>
        <dbReference type="SAM" id="SignalP"/>
    </source>
</evidence>
<dbReference type="AlphaFoldDB" id="A0A9P8WAE9"/>
<keyword evidence="5" id="KW-0560">Oxidoreductase</keyword>
<dbReference type="PANTHER" id="PTHR42973">
    <property type="entry name" value="BINDING OXIDOREDUCTASE, PUTATIVE (AFU_ORTHOLOGUE AFUA_1G17690)-RELATED"/>
    <property type="match status" value="1"/>
</dbReference>
<feature type="domain" description="FAD-binding PCMH-type" evidence="7">
    <location>
        <begin position="89"/>
        <end position="257"/>
    </location>
</feature>
<dbReference type="Proteomes" id="UP000777438">
    <property type="component" value="Unassembled WGS sequence"/>
</dbReference>
<dbReference type="InterPro" id="IPR006094">
    <property type="entry name" value="Oxid_FAD_bind_N"/>
</dbReference>
<dbReference type="InterPro" id="IPR036318">
    <property type="entry name" value="FAD-bd_PCMH-like_sf"/>
</dbReference>
<keyword evidence="3" id="KW-0285">Flavoprotein</keyword>
<dbReference type="Pfam" id="PF01565">
    <property type="entry name" value="FAD_binding_4"/>
    <property type="match status" value="1"/>
</dbReference>
<dbReference type="EMBL" id="JAGPYM010000008">
    <property type="protein sequence ID" value="KAH6891501.1"/>
    <property type="molecule type" value="Genomic_DNA"/>
</dbReference>
<sequence>MLPQRLTLLLWLLAACPFCEASQDPIGNESAGIVYDSSGVQVPLTKLDENLSYYLQQSIRAELKRRLSPKADVVLADDAEFAHLNQRYSNYKRPTYIAGVKVTEEMDVVKYARARGIPFVARTGGHSLTTSLHSIQDGIVIDMRGLDHITYDPIKQQVIIGGGVQTGTFATATFAHGIELTVGSCPCTGVMGYENTSLFWAVRGAGHNFGIALETTFQVYPQQNDGKRYVVDFEFELDAVEGIFETMNQISSPMPAELAVFIIGRSRGHTGGDKPTINVNLVWPGPKSDAASYVNLFAALSPVWRDEKVATWDALPWATYNGLNNVICTPEGWARFPIKNFYVANVQSYDVPTMRAFVDGWRDMNAKYAGEALFSFMFESFPQQGVRERARDSTAFPWRMESNHFLTMEAAAKSPLNEDIFDRWLSKQQDAWIHTSGFGRLHQYVNYGHGSKDPPESLYGYDAWRLGKLRALKKEYDPEGWFNGY</sequence>
<evidence type="ECO:0000259" key="7">
    <source>
        <dbReference type="PROSITE" id="PS51387"/>
    </source>
</evidence>
<keyword evidence="6" id="KW-0732">Signal</keyword>
<evidence type="ECO:0000313" key="9">
    <source>
        <dbReference type="Proteomes" id="UP000777438"/>
    </source>
</evidence>
<evidence type="ECO:0000256" key="4">
    <source>
        <dbReference type="ARBA" id="ARBA00022827"/>
    </source>
</evidence>
<gene>
    <name evidence="8" type="ORF">B0T10DRAFT_528634</name>
</gene>
<dbReference type="PANTHER" id="PTHR42973:SF9">
    <property type="entry name" value="FAD-BINDING PCMH-TYPE DOMAIN-CONTAINING PROTEIN-RELATED"/>
    <property type="match status" value="1"/>
</dbReference>
<dbReference type="GO" id="GO:0016491">
    <property type="term" value="F:oxidoreductase activity"/>
    <property type="evidence" value="ECO:0007669"/>
    <property type="project" value="UniProtKB-KW"/>
</dbReference>
<name>A0A9P8WAE9_9HYPO</name>
<dbReference type="PROSITE" id="PS51387">
    <property type="entry name" value="FAD_PCMH"/>
    <property type="match status" value="1"/>
</dbReference>
<evidence type="ECO:0000313" key="8">
    <source>
        <dbReference type="EMBL" id="KAH6891501.1"/>
    </source>
</evidence>
<comment type="cofactor">
    <cofactor evidence="1">
        <name>FAD</name>
        <dbReference type="ChEBI" id="CHEBI:57692"/>
    </cofactor>
</comment>
<dbReference type="Gene3D" id="3.40.462.20">
    <property type="match status" value="1"/>
</dbReference>
<dbReference type="OrthoDB" id="415825at2759"/>
<dbReference type="InterPro" id="IPR050416">
    <property type="entry name" value="FAD-linked_Oxidoreductase"/>
</dbReference>
<evidence type="ECO:0000256" key="3">
    <source>
        <dbReference type="ARBA" id="ARBA00022630"/>
    </source>
</evidence>
<dbReference type="InterPro" id="IPR016166">
    <property type="entry name" value="FAD-bd_PCMH"/>
</dbReference>
<keyword evidence="4" id="KW-0274">FAD</keyword>
<protein>
    <recommendedName>
        <fullName evidence="7">FAD-binding PCMH-type domain-containing protein</fullName>
    </recommendedName>
</protein>
<dbReference type="SUPFAM" id="SSF56176">
    <property type="entry name" value="FAD-binding/transporter-associated domain-like"/>
    <property type="match status" value="1"/>
</dbReference>
<comment type="caution">
    <text evidence="8">The sequence shown here is derived from an EMBL/GenBank/DDBJ whole genome shotgun (WGS) entry which is preliminary data.</text>
</comment>
<evidence type="ECO:0000256" key="1">
    <source>
        <dbReference type="ARBA" id="ARBA00001974"/>
    </source>
</evidence>
<evidence type="ECO:0000256" key="5">
    <source>
        <dbReference type="ARBA" id="ARBA00023002"/>
    </source>
</evidence>
<reference evidence="8 9" key="1">
    <citation type="journal article" date="2021" name="Nat. Commun.">
        <title>Genetic determinants of endophytism in the Arabidopsis root mycobiome.</title>
        <authorList>
            <person name="Mesny F."/>
            <person name="Miyauchi S."/>
            <person name="Thiergart T."/>
            <person name="Pickel B."/>
            <person name="Atanasova L."/>
            <person name="Karlsson M."/>
            <person name="Huettel B."/>
            <person name="Barry K.W."/>
            <person name="Haridas S."/>
            <person name="Chen C."/>
            <person name="Bauer D."/>
            <person name="Andreopoulos W."/>
            <person name="Pangilinan J."/>
            <person name="LaButti K."/>
            <person name="Riley R."/>
            <person name="Lipzen A."/>
            <person name="Clum A."/>
            <person name="Drula E."/>
            <person name="Henrissat B."/>
            <person name="Kohler A."/>
            <person name="Grigoriev I.V."/>
            <person name="Martin F.M."/>
            <person name="Hacquard S."/>
        </authorList>
    </citation>
    <scope>NUCLEOTIDE SEQUENCE [LARGE SCALE GENOMIC DNA]</scope>
    <source>
        <strain evidence="8 9">MPI-CAGE-CH-0241</strain>
    </source>
</reference>
<dbReference type="PROSITE" id="PS51257">
    <property type="entry name" value="PROKAR_LIPOPROTEIN"/>
    <property type="match status" value="1"/>
</dbReference>
<evidence type="ECO:0000256" key="2">
    <source>
        <dbReference type="ARBA" id="ARBA00005466"/>
    </source>
</evidence>
<dbReference type="Gene3D" id="3.30.465.10">
    <property type="match status" value="2"/>
</dbReference>
<comment type="similarity">
    <text evidence="2">Belongs to the oxygen-dependent FAD-linked oxidoreductase family.</text>
</comment>
<feature type="signal peptide" evidence="6">
    <location>
        <begin position="1"/>
        <end position="21"/>
    </location>
</feature>
<dbReference type="GO" id="GO:0071949">
    <property type="term" value="F:FAD binding"/>
    <property type="evidence" value="ECO:0007669"/>
    <property type="project" value="InterPro"/>
</dbReference>
<keyword evidence="9" id="KW-1185">Reference proteome</keyword>
<proteinExistence type="inferred from homology"/>
<feature type="chain" id="PRO_5040116016" description="FAD-binding PCMH-type domain-containing protein" evidence="6">
    <location>
        <begin position="22"/>
        <end position="485"/>
    </location>
</feature>
<accession>A0A9P8WAE9</accession>
<organism evidence="8 9">
    <name type="scientific">Thelonectria olida</name>
    <dbReference type="NCBI Taxonomy" id="1576542"/>
    <lineage>
        <taxon>Eukaryota</taxon>
        <taxon>Fungi</taxon>
        <taxon>Dikarya</taxon>
        <taxon>Ascomycota</taxon>
        <taxon>Pezizomycotina</taxon>
        <taxon>Sordariomycetes</taxon>
        <taxon>Hypocreomycetidae</taxon>
        <taxon>Hypocreales</taxon>
        <taxon>Nectriaceae</taxon>
        <taxon>Thelonectria</taxon>
    </lineage>
</organism>